<dbReference type="SUPFAM" id="SSF52833">
    <property type="entry name" value="Thioredoxin-like"/>
    <property type="match status" value="1"/>
</dbReference>
<organism evidence="9 10">
    <name type="scientific">Ziziphus jujuba var. spinosa</name>
    <dbReference type="NCBI Taxonomy" id="714518"/>
    <lineage>
        <taxon>Eukaryota</taxon>
        <taxon>Viridiplantae</taxon>
        <taxon>Streptophyta</taxon>
        <taxon>Embryophyta</taxon>
        <taxon>Tracheophyta</taxon>
        <taxon>Spermatophyta</taxon>
        <taxon>Magnoliopsida</taxon>
        <taxon>eudicotyledons</taxon>
        <taxon>Gunneridae</taxon>
        <taxon>Pentapetalae</taxon>
        <taxon>rosids</taxon>
        <taxon>fabids</taxon>
        <taxon>Rosales</taxon>
        <taxon>Rhamnaceae</taxon>
        <taxon>Paliureae</taxon>
        <taxon>Ziziphus</taxon>
    </lineage>
</organism>
<name>A0A978UM03_ZIZJJ</name>
<dbReference type="InterPro" id="IPR036249">
    <property type="entry name" value="Thioredoxin-like_sf"/>
</dbReference>
<evidence type="ECO:0000256" key="2">
    <source>
        <dbReference type="ARBA" id="ARBA00022448"/>
    </source>
</evidence>
<dbReference type="PANTHER" id="PTHR10438:SF463">
    <property type="entry name" value="THIOREDOXIN"/>
    <property type="match status" value="1"/>
</dbReference>
<dbReference type="GO" id="GO:0016671">
    <property type="term" value="F:oxidoreductase activity, acting on a sulfur group of donors, disulfide as acceptor"/>
    <property type="evidence" value="ECO:0007669"/>
    <property type="project" value="UniProtKB-ARBA"/>
</dbReference>
<dbReference type="InterPro" id="IPR013766">
    <property type="entry name" value="Thioredoxin_domain"/>
</dbReference>
<proteinExistence type="inferred from homology"/>
<dbReference type="PROSITE" id="PS00194">
    <property type="entry name" value="THIOREDOXIN_1"/>
    <property type="match status" value="1"/>
</dbReference>
<keyword evidence="5" id="KW-1015">Disulfide bond</keyword>
<keyword evidence="3" id="KW-0963">Cytoplasm</keyword>
<dbReference type="CDD" id="cd02947">
    <property type="entry name" value="TRX_family"/>
    <property type="match status" value="1"/>
</dbReference>
<evidence type="ECO:0000256" key="6">
    <source>
        <dbReference type="ARBA" id="ARBA00023284"/>
    </source>
</evidence>
<keyword evidence="4" id="KW-0249">Electron transport</keyword>
<dbReference type="Pfam" id="PF00085">
    <property type="entry name" value="Thioredoxin"/>
    <property type="match status" value="1"/>
</dbReference>
<dbReference type="EMBL" id="JAEACU010000010">
    <property type="protein sequence ID" value="KAH7515855.1"/>
    <property type="molecule type" value="Genomic_DNA"/>
</dbReference>
<dbReference type="PANTHER" id="PTHR10438">
    <property type="entry name" value="THIOREDOXIN"/>
    <property type="match status" value="1"/>
</dbReference>
<comment type="subcellular location">
    <subcellularLocation>
        <location evidence="1">Cytoplasm</location>
    </subcellularLocation>
</comment>
<dbReference type="Proteomes" id="UP000813462">
    <property type="component" value="Unassembled WGS sequence"/>
</dbReference>
<dbReference type="PRINTS" id="PR00421">
    <property type="entry name" value="THIOREDOXIN"/>
</dbReference>
<comment type="caution">
    <text evidence="9">The sequence shown here is derived from an EMBL/GenBank/DDBJ whole genome shotgun (WGS) entry which is preliminary data.</text>
</comment>
<dbReference type="NCBIfam" id="TIGR01068">
    <property type="entry name" value="thioredoxin"/>
    <property type="match status" value="1"/>
</dbReference>
<keyword evidence="6" id="KW-0676">Redox-active center</keyword>
<dbReference type="FunFam" id="3.40.30.10:FF:000104">
    <property type="entry name" value="Thioredoxin"/>
    <property type="match status" value="1"/>
</dbReference>
<evidence type="ECO:0000256" key="4">
    <source>
        <dbReference type="ARBA" id="ARBA00022982"/>
    </source>
</evidence>
<dbReference type="AlphaFoldDB" id="A0A978UM03"/>
<dbReference type="Gene3D" id="3.40.30.10">
    <property type="entry name" value="Glutaredoxin"/>
    <property type="match status" value="1"/>
</dbReference>
<dbReference type="InterPro" id="IPR050620">
    <property type="entry name" value="Thioredoxin_H-type-like"/>
</dbReference>
<comment type="similarity">
    <text evidence="7">Belongs to the thioredoxin family. Plant H-type subfamily.</text>
</comment>
<dbReference type="InterPro" id="IPR017937">
    <property type="entry name" value="Thioredoxin_CS"/>
</dbReference>
<feature type="domain" description="Thioredoxin" evidence="8">
    <location>
        <begin position="29"/>
        <end position="158"/>
    </location>
</feature>
<gene>
    <name evidence="9" type="ORF">FEM48_Zijuj10G0070700</name>
</gene>
<protein>
    <recommendedName>
        <fullName evidence="8">Thioredoxin domain-containing protein</fullName>
    </recommendedName>
</protein>
<evidence type="ECO:0000313" key="9">
    <source>
        <dbReference type="EMBL" id="KAH7515855.1"/>
    </source>
</evidence>
<dbReference type="GO" id="GO:0015035">
    <property type="term" value="F:protein-disulfide reductase activity"/>
    <property type="evidence" value="ECO:0007669"/>
    <property type="project" value="InterPro"/>
</dbReference>
<evidence type="ECO:0000259" key="8">
    <source>
        <dbReference type="PROSITE" id="PS51352"/>
    </source>
</evidence>
<evidence type="ECO:0000256" key="3">
    <source>
        <dbReference type="ARBA" id="ARBA00022490"/>
    </source>
</evidence>
<evidence type="ECO:0000256" key="7">
    <source>
        <dbReference type="ARBA" id="ARBA00038353"/>
    </source>
</evidence>
<reference evidence="9" key="1">
    <citation type="journal article" date="2021" name="Front. Plant Sci.">
        <title>Chromosome-Scale Genome Assembly for Chinese Sour Jujube and Insights Into Its Genome Evolution and Domestication Signature.</title>
        <authorList>
            <person name="Shen L.-Y."/>
            <person name="Luo H."/>
            <person name="Wang X.-L."/>
            <person name="Wang X.-M."/>
            <person name="Qiu X.-J."/>
            <person name="Liu H."/>
            <person name="Zhou S.-S."/>
            <person name="Jia K.-H."/>
            <person name="Nie S."/>
            <person name="Bao Y.-T."/>
            <person name="Zhang R.-G."/>
            <person name="Yun Q.-Z."/>
            <person name="Chai Y.-H."/>
            <person name="Lu J.-Y."/>
            <person name="Li Y."/>
            <person name="Zhao S.-W."/>
            <person name="Mao J.-F."/>
            <person name="Jia S.-G."/>
            <person name="Mao Y.-M."/>
        </authorList>
    </citation>
    <scope>NUCLEOTIDE SEQUENCE</scope>
    <source>
        <strain evidence="9">AT0</strain>
        <tissue evidence="9">Leaf</tissue>
    </source>
</reference>
<dbReference type="GO" id="GO:0005737">
    <property type="term" value="C:cytoplasm"/>
    <property type="evidence" value="ECO:0007669"/>
    <property type="project" value="UniProtKB-SubCell"/>
</dbReference>
<sequence>MSKTQMMLLISIAEEAYYHFHPKKKEKKKKMGIQLSHIHEVQDSCQEKPSRVKALHTKDQWKNQFNACKNSDKLLVIDFTATWCGPCRFMEPILNEFVDKYSDVEFVKVDVDELPDVATEYGVQAMPTFLLLKRGNQVDRVVGASKDDLQEKIEKHRK</sequence>
<accession>A0A978UM03</accession>
<dbReference type="InterPro" id="IPR005746">
    <property type="entry name" value="Thioredoxin"/>
</dbReference>
<keyword evidence="2" id="KW-0813">Transport</keyword>
<dbReference type="PROSITE" id="PS51352">
    <property type="entry name" value="THIOREDOXIN_2"/>
    <property type="match status" value="1"/>
</dbReference>
<evidence type="ECO:0000256" key="1">
    <source>
        <dbReference type="ARBA" id="ARBA00004496"/>
    </source>
</evidence>
<evidence type="ECO:0000313" key="10">
    <source>
        <dbReference type="Proteomes" id="UP000813462"/>
    </source>
</evidence>
<evidence type="ECO:0000256" key="5">
    <source>
        <dbReference type="ARBA" id="ARBA00023157"/>
    </source>
</evidence>